<reference evidence="1" key="1">
    <citation type="journal article" date="2022" name="Viruses">
        <title>Isolation of novel Xanthomonas phages for the plant pathogens X. translucens and X. campestris.</title>
        <authorList>
            <person name="Erdrich S.H."/>
            <person name="Sharma V."/>
            <person name="Schurr U."/>
            <person name="Arsova B."/>
            <person name="Frunzke J."/>
        </authorList>
    </citation>
    <scope>NUCLEOTIDE SEQUENCE</scope>
</reference>
<organism evidence="1 2">
    <name type="scientific">Xanthomonas phage Elanor</name>
    <dbReference type="NCBI Taxonomy" id="2939127"/>
    <lineage>
        <taxon>Viruses</taxon>
        <taxon>Duplodnaviria</taxon>
        <taxon>Heunggongvirae</taxon>
        <taxon>Uroviricota</taxon>
        <taxon>Caudoviricetes</taxon>
        <taxon>Mesyanzhinovviridae</taxon>
        <taxon>Bradleyvirinae</taxon>
        <taxon>Elanorvirus</taxon>
        <taxon>Elanorvirus elanor</taxon>
    </lineage>
</organism>
<dbReference type="Proteomes" id="UP001056585">
    <property type="component" value="Segment"/>
</dbReference>
<name>A0A9E7E1I4_9CAUD</name>
<protein>
    <submittedName>
        <fullName evidence="1">Uncharacterized protein</fullName>
    </submittedName>
</protein>
<evidence type="ECO:0000313" key="1">
    <source>
        <dbReference type="EMBL" id="URA06977.1"/>
    </source>
</evidence>
<keyword evidence="2" id="KW-1185">Reference proteome</keyword>
<evidence type="ECO:0000313" key="2">
    <source>
        <dbReference type="Proteomes" id="UP001056585"/>
    </source>
</evidence>
<proteinExistence type="predicted"/>
<dbReference type="EMBL" id="ON189045">
    <property type="protein sequence ID" value="URA06977.1"/>
    <property type="molecule type" value="Genomic_DNA"/>
</dbReference>
<accession>A0A9E7E1I4</accession>
<gene>
    <name evidence="1" type="ORF">Elanor_BL4009</name>
</gene>
<sequence length="135" mass="15278">MKIFDPSVLAPYKIQPIQEPEASKLVEERNDMRRSRGGMTMLAHQQEKYLESVARERADRAWMETNVPMGTVFDLLGVSHMVVSVPHYIRDPESPPNWGPLMVNVMAPDGRGGIDRSVLSCMQLRAMLEPGFVRP</sequence>